<dbReference type="EMBL" id="FQXU01000007">
    <property type="protein sequence ID" value="SHI16307.1"/>
    <property type="molecule type" value="Genomic_DNA"/>
</dbReference>
<gene>
    <name evidence="1" type="ORF">SAMN02745941_02276</name>
</gene>
<proteinExistence type="predicted"/>
<dbReference type="Proteomes" id="UP000184241">
    <property type="component" value="Unassembled WGS sequence"/>
</dbReference>
<accession>A0A1M5YW67</accession>
<organism evidence="1 2">
    <name type="scientific">Clostridium intestinale DSM 6191</name>
    <dbReference type="NCBI Taxonomy" id="1121320"/>
    <lineage>
        <taxon>Bacteria</taxon>
        <taxon>Bacillati</taxon>
        <taxon>Bacillota</taxon>
        <taxon>Clostridia</taxon>
        <taxon>Eubacteriales</taxon>
        <taxon>Clostridiaceae</taxon>
        <taxon>Clostridium</taxon>
    </lineage>
</organism>
<dbReference type="RefSeq" id="WP_175550896.1">
    <property type="nucleotide sequence ID" value="NZ_FQXU01000007.1"/>
</dbReference>
<sequence length="54" mass="6658">MGKFKERYIEKRNQEFNENKIDFDVKKVLYQILESKNEITYKELEEFGLYISAF</sequence>
<reference evidence="1 2" key="1">
    <citation type="submission" date="2016-11" db="EMBL/GenBank/DDBJ databases">
        <authorList>
            <person name="Jaros S."/>
            <person name="Januszkiewicz K."/>
            <person name="Wedrychowicz H."/>
        </authorList>
    </citation>
    <scope>NUCLEOTIDE SEQUENCE [LARGE SCALE GENOMIC DNA]</scope>
    <source>
        <strain evidence="1 2">DSM 6191</strain>
    </source>
</reference>
<name>A0A1M5YW67_9CLOT</name>
<dbReference type="AlphaFoldDB" id="A0A1M5YW67"/>
<evidence type="ECO:0000313" key="2">
    <source>
        <dbReference type="Proteomes" id="UP000184241"/>
    </source>
</evidence>
<protein>
    <submittedName>
        <fullName evidence="1">Uncharacterized protein</fullName>
    </submittedName>
</protein>
<evidence type="ECO:0000313" key="1">
    <source>
        <dbReference type="EMBL" id="SHI16307.1"/>
    </source>
</evidence>